<organism evidence="3 4">
    <name type="scientific">Lachnotalea glycerini</name>
    <dbReference type="NCBI Taxonomy" id="1763509"/>
    <lineage>
        <taxon>Bacteria</taxon>
        <taxon>Bacillati</taxon>
        <taxon>Bacillota</taxon>
        <taxon>Clostridia</taxon>
        <taxon>Lachnospirales</taxon>
        <taxon>Lachnospiraceae</taxon>
        <taxon>Lachnotalea</taxon>
    </lineage>
</organism>
<dbReference type="EMBL" id="QICS01000029">
    <property type="protein sequence ID" value="PXV84494.1"/>
    <property type="molecule type" value="Genomic_DNA"/>
</dbReference>
<evidence type="ECO:0000313" key="4">
    <source>
        <dbReference type="Proteomes" id="UP000247523"/>
    </source>
</evidence>
<feature type="region of interest" description="Disordered" evidence="1">
    <location>
        <begin position="1"/>
        <end position="109"/>
    </location>
</feature>
<dbReference type="Proteomes" id="UP000247523">
    <property type="component" value="Unassembled WGS sequence"/>
</dbReference>
<feature type="compositionally biased region" description="Basic and acidic residues" evidence="1">
    <location>
        <begin position="25"/>
        <end position="41"/>
    </location>
</feature>
<accession>A0A318EHN4</accession>
<dbReference type="Pfam" id="PF15657">
    <property type="entry name" value="Tox-HNH-EHHH"/>
    <property type="match status" value="1"/>
</dbReference>
<dbReference type="AlphaFoldDB" id="A0A318EHN4"/>
<evidence type="ECO:0000256" key="1">
    <source>
        <dbReference type="SAM" id="MobiDB-lite"/>
    </source>
</evidence>
<evidence type="ECO:0000313" key="3">
    <source>
        <dbReference type="EMBL" id="PXV84494.1"/>
    </source>
</evidence>
<name>A0A318EHN4_9FIRM</name>
<keyword evidence="3" id="KW-0255">Endonuclease</keyword>
<evidence type="ECO:0000259" key="2">
    <source>
        <dbReference type="Pfam" id="PF15657"/>
    </source>
</evidence>
<feature type="domain" description="HNH/Endo VII superfamily nuclease toxins" evidence="2">
    <location>
        <begin position="114"/>
        <end position="151"/>
    </location>
</feature>
<gene>
    <name evidence="3" type="ORF">C8E03_1295</name>
</gene>
<keyword evidence="3" id="KW-0378">Hydrolase</keyword>
<dbReference type="InterPro" id="IPR028048">
    <property type="entry name" value="Tox-HNH-EHHH"/>
</dbReference>
<proteinExistence type="predicted"/>
<feature type="compositionally biased region" description="Basic and acidic residues" evidence="1">
    <location>
        <begin position="148"/>
        <end position="161"/>
    </location>
</feature>
<keyword evidence="3" id="KW-0540">Nuclease</keyword>
<reference evidence="3 4" key="1">
    <citation type="submission" date="2018-05" db="EMBL/GenBank/DDBJ databases">
        <title>Genomic Encyclopedia of Type Strains, Phase IV (KMG-IV): sequencing the most valuable type-strain genomes for metagenomic binning, comparative biology and taxonomic classification.</title>
        <authorList>
            <person name="Goeker M."/>
        </authorList>
    </citation>
    <scope>NUCLEOTIDE SEQUENCE [LARGE SCALE GENOMIC DNA]</scope>
    <source>
        <strain evidence="3 4">DSM 28816</strain>
    </source>
</reference>
<sequence length="161" mass="17547">MSYVDPSGNQCQAAKDRLAASTSKGKNETKTATKLTEHQDSSCKGSGDGRNPNYEGYVKSGKGQPPQNFSPEGAGKNGSFREAKRASGVPVSQQPSKIVDPGIGKNGKPIVGGGKDYYFKDSNGNEVVIRQHNEHIYEDDPIQNRGTHFNDKYGNRYDYDE</sequence>
<comment type="caution">
    <text evidence="3">The sequence shown here is derived from an EMBL/GenBank/DDBJ whole genome shotgun (WGS) entry which is preliminary data.</text>
</comment>
<dbReference type="GO" id="GO:0004519">
    <property type="term" value="F:endonuclease activity"/>
    <property type="evidence" value="ECO:0007669"/>
    <property type="project" value="UniProtKB-KW"/>
</dbReference>
<feature type="region of interest" description="Disordered" evidence="1">
    <location>
        <begin position="141"/>
        <end position="161"/>
    </location>
</feature>
<protein>
    <submittedName>
        <fullName evidence="3">HNH/endonuclease VII toxin of polymorphic toxin system component</fullName>
    </submittedName>
</protein>